<dbReference type="InterPro" id="IPR027417">
    <property type="entry name" value="P-loop_NTPase"/>
</dbReference>
<dbReference type="Proteomes" id="UP001172738">
    <property type="component" value="Unassembled WGS sequence"/>
</dbReference>
<comment type="similarity">
    <text evidence="1">Belongs to the SMC family. SbcC subfamily.</text>
</comment>
<name>A0ABT8G333_9MICO</name>
<dbReference type="RefSeq" id="WP_301129077.1">
    <property type="nucleotide sequence ID" value="NZ_JAUHPV010000006.1"/>
</dbReference>
<protein>
    <recommendedName>
        <fullName evidence="3">Nuclease SbcCD subunit C</fullName>
    </recommendedName>
</protein>
<accession>A0ABT8G333</accession>
<comment type="caution">
    <text evidence="6">The sequence shown here is derived from an EMBL/GenBank/DDBJ whole genome shotgun (WGS) entry which is preliminary data.</text>
</comment>
<gene>
    <name evidence="6" type="ORF">QQX04_10835</name>
</gene>
<dbReference type="SUPFAM" id="SSF52540">
    <property type="entry name" value="P-loop containing nucleoside triphosphate hydrolases"/>
    <property type="match status" value="1"/>
</dbReference>
<feature type="coiled-coil region" evidence="4">
    <location>
        <begin position="723"/>
        <end position="750"/>
    </location>
</feature>
<evidence type="ECO:0000256" key="4">
    <source>
        <dbReference type="SAM" id="Coils"/>
    </source>
</evidence>
<dbReference type="Gene3D" id="3.40.50.300">
    <property type="entry name" value="P-loop containing nucleotide triphosphate hydrolases"/>
    <property type="match status" value="2"/>
</dbReference>
<dbReference type="Pfam" id="PF13476">
    <property type="entry name" value="AAA_23"/>
    <property type="match status" value="1"/>
</dbReference>
<feature type="domain" description="Rad50/SbcC-type AAA" evidence="5">
    <location>
        <begin position="5"/>
        <end position="181"/>
    </location>
</feature>
<keyword evidence="7" id="KW-1185">Reference proteome</keyword>
<dbReference type="PANTHER" id="PTHR32114">
    <property type="entry name" value="ABC TRANSPORTER ABCH.3"/>
    <property type="match status" value="1"/>
</dbReference>
<evidence type="ECO:0000256" key="2">
    <source>
        <dbReference type="ARBA" id="ARBA00011322"/>
    </source>
</evidence>
<evidence type="ECO:0000313" key="6">
    <source>
        <dbReference type="EMBL" id="MDN4473487.1"/>
    </source>
</evidence>
<evidence type="ECO:0000259" key="5">
    <source>
        <dbReference type="Pfam" id="PF13476"/>
    </source>
</evidence>
<comment type="subunit">
    <text evidence="2">Heterodimer of SbcC and SbcD.</text>
</comment>
<keyword evidence="4" id="KW-0175">Coiled coil</keyword>
<dbReference type="EMBL" id="JAUHPV010000006">
    <property type="protein sequence ID" value="MDN4473487.1"/>
    <property type="molecule type" value="Genomic_DNA"/>
</dbReference>
<dbReference type="InterPro" id="IPR038729">
    <property type="entry name" value="Rad50/SbcC_AAA"/>
</dbReference>
<dbReference type="PANTHER" id="PTHR32114:SF2">
    <property type="entry name" value="ABC TRANSPORTER ABCH.3"/>
    <property type="match status" value="1"/>
</dbReference>
<evidence type="ECO:0000256" key="1">
    <source>
        <dbReference type="ARBA" id="ARBA00006930"/>
    </source>
</evidence>
<reference evidence="6" key="1">
    <citation type="submission" date="2023-06" db="EMBL/GenBank/DDBJ databases">
        <title>SYSU T00b26.</title>
        <authorList>
            <person name="Gao L."/>
            <person name="Fang B.-Z."/>
            <person name="Li W.-J."/>
        </authorList>
    </citation>
    <scope>NUCLEOTIDE SEQUENCE</scope>
    <source>
        <strain evidence="6">SYSU T00b26</strain>
    </source>
</reference>
<proteinExistence type="inferred from homology"/>
<organism evidence="6 7">
    <name type="scientific">Demequina zhanjiangensis</name>
    <dbReference type="NCBI Taxonomy" id="3051659"/>
    <lineage>
        <taxon>Bacteria</taxon>
        <taxon>Bacillati</taxon>
        <taxon>Actinomycetota</taxon>
        <taxon>Actinomycetes</taxon>
        <taxon>Micrococcales</taxon>
        <taxon>Demequinaceae</taxon>
        <taxon>Demequina</taxon>
    </lineage>
</organism>
<evidence type="ECO:0000313" key="7">
    <source>
        <dbReference type="Proteomes" id="UP001172738"/>
    </source>
</evidence>
<sequence length="995" mass="105160">MRILSLEMEGFGPFRSAQSIDFTQFDAEGLFVISGRTGAGKSTILDAICFALYDKVPRYDGTDKSVRSHFCADDDPTVVSLDYELHGIRYRVVRSPAFPRAKKRGGGTTMEKASASLYVLGDGEPEPIATMPREVAEHIATTVPLTGDQFLQVILLAQGRFAEFLKAETTERRALLRSLFGTQRFEDLEVHVRELARAASAKVEAADTGLDALVARAATLVDAETPSAGGREEFFTNQTEVLEAASESAAATRAKATKTADESAAALAEARTQEEARARLARARATLSDLEADAGAHTVRERQLTQARRAAPVAGPRKSLAVAERAVEAAWTTLTDARAEARVDPSATLALPDSDIAEASLETLDARASEIVRLRGALDESLKAERSLGTLHAKVVSAAESLAKTIALQLEAKTALEALPAEEKDLREKLDSVSATAVRLEDLAAAVDRAKAVVAAHGRLAAIDEEHGPAQSREAAAAENLATATTTHAALVRSRLASQAAHLAQDLSEGDPCPVCGSTTHPSPATPTDDHVTDEQVDAAYARVQAENAALDRARAARVEVEGRLATAREQAGDTTAEQAAASLESAQREHTLAAAASGERAALTAALEEIDARRRALTTEIESRDAAVTLARQTETTAKTELDGAEQLAAQRPDGYESVAEYADALDQAHALVTRLASAARAAADAASAAERAGLALRDALAEAGFESVDEAAEAEIGADDLAELERTVEAHRESLASAKAVVQELSARELPDEPADLESLESTAREAASARDAAVEAATAAASKAQQLTALRDEYATLGASTEAARAERDVVLTLADSLEGKAPNDRRLRLESFVLASKLERIVAAANARLETMSSGQYRLEHDDAAQYRNKETGLSLTIADAHTGRSRSTRSLSGGETFLASLSLALGLAETVSAEAGGIQLDTLFIDEGFGSLDEDTLEIAMATLEDLRDQGRTVGLISHVEAMKEAIPAKLEVRKSADGSSRVVSKPSPE</sequence>
<evidence type="ECO:0000256" key="3">
    <source>
        <dbReference type="ARBA" id="ARBA00013368"/>
    </source>
</evidence>
<dbReference type="Pfam" id="PF13558">
    <property type="entry name" value="SbcC_Walker_B"/>
    <property type="match status" value="1"/>
</dbReference>